<accession>A0A2N7WS39</accession>
<comment type="catalytic activity">
    <reaction evidence="3 4">
        <text>an acyl phosphate + H2O = a carboxylate + phosphate + H(+)</text>
        <dbReference type="Rhea" id="RHEA:14965"/>
        <dbReference type="ChEBI" id="CHEBI:15377"/>
        <dbReference type="ChEBI" id="CHEBI:15378"/>
        <dbReference type="ChEBI" id="CHEBI:29067"/>
        <dbReference type="ChEBI" id="CHEBI:43474"/>
        <dbReference type="ChEBI" id="CHEBI:59918"/>
        <dbReference type="EC" id="3.6.1.7"/>
    </reaction>
</comment>
<dbReference type="PANTHER" id="PTHR47268:SF4">
    <property type="entry name" value="ACYLPHOSPHATASE"/>
    <property type="match status" value="1"/>
</dbReference>
<dbReference type="SUPFAM" id="SSF54975">
    <property type="entry name" value="Acylphosphatase/BLUF domain-like"/>
    <property type="match status" value="1"/>
</dbReference>
<gene>
    <name evidence="7" type="ORF">C0Z20_27045</name>
</gene>
<dbReference type="RefSeq" id="WP_018441746.1">
    <property type="nucleotide sequence ID" value="NZ_KB890179.1"/>
</dbReference>
<dbReference type="PROSITE" id="PS00151">
    <property type="entry name" value="ACYLPHOSPHATASE_2"/>
    <property type="match status" value="1"/>
</dbReference>
<dbReference type="InterPro" id="IPR020456">
    <property type="entry name" value="Acylphosphatase"/>
</dbReference>
<dbReference type="PROSITE" id="PS51160">
    <property type="entry name" value="ACYLPHOSPHATASE_3"/>
    <property type="match status" value="1"/>
</dbReference>
<comment type="similarity">
    <text evidence="1 5">Belongs to the acylphosphatase family.</text>
</comment>
<evidence type="ECO:0000259" key="6">
    <source>
        <dbReference type="PROSITE" id="PS51160"/>
    </source>
</evidence>
<dbReference type="PRINTS" id="PR00112">
    <property type="entry name" value="ACYLPHPHTASE"/>
</dbReference>
<proteinExistence type="inferred from homology"/>
<dbReference type="Gene3D" id="3.30.70.100">
    <property type="match status" value="1"/>
</dbReference>
<dbReference type="OrthoDB" id="5295388at2"/>
<sequence>MESSESMLETRLVRVRGTVQGMGYRDACVEHARALGISGWVRNRMDGSVEAMLQGSTEQVAEMCEWLEDGMPTALVEEMEIADIAPPFPRFNGFEQLPTV</sequence>
<dbReference type="STRING" id="863227.GCA_000373005_03168"/>
<evidence type="ECO:0000256" key="5">
    <source>
        <dbReference type="RuleBase" id="RU004168"/>
    </source>
</evidence>
<feature type="active site" evidence="4">
    <location>
        <position position="43"/>
    </location>
</feature>
<organism evidence="7 8">
    <name type="scientific">Trinickia symbiotica</name>
    <dbReference type="NCBI Taxonomy" id="863227"/>
    <lineage>
        <taxon>Bacteria</taxon>
        <taxon>Pseudomonadati</taxon>
        <taxon>Pseudomonadota</taxon>
        <taxon>Betaproteobacteria</taxon>
        <taxon>Burkholderiales</taxon>
        <taxon>Burkholderiaceae</taxon>
        <taxon>Trinickia</taxon>
    </lineage>
</organism>
<name>A0A2N7WS39_9BURK</name>
<dbReference type="Pfam" id="PF00708">
    <property type="entry name" value="Acylphosphatase"/>
    <property type="match status" value="1"/>
</dbReference>
<dbReference type="PANTHER" id="PTHR47268">
    <property type="entry name" value="ACYLPHOSPHATASE"/>
    <property type="match status" value="1"/>
</dbReference>
<dbReference type="EC" id="3.6.1.7" evidence="2 4"/>
<dbReference type="EMBL" id="PNYC01000023">
    <property type="protein sequence ID" value="PMS32151.1"/>
    <property type="molecule type" value="Genomic_DNA"/>
</dbReference>
<evidence type="ECO:0000256" key="1">
    <source>
        <dbReference type="ARBA" id="ARBA00005614"/>
    </source>
</evidence>
<comment type="caution">
    <text evidence="7">The sequence shown here is derived from an EMBL/GenBank/DDBJ whole genome shotgun (WGS) entry which is preliminary data.</text>
</comment>
<dbReference type="Proteomes" id="UP000235777">
    <property type="component" value="Unassembled WGS sequence"/>
</dbReference>
<dbReference type="GO" id="GO:0003998">
    <property type="term" value="F:acylphosphatase activity"/>
    <property type="evidence" value="ECO:0007669"/>
    <property type="project" value="UniProtKB-EC"/>
</dbReference>
<protein>
    <recommendedName>
        <fullName evidence="2 4">acylphosphatase</fullName>
        <ecNumber evidence="2 4">3.6.1.7</ecNumber>
    </recommendedName>
</protein>
<evidence type="ECO:0000256" key="4">
    <source>
        <dbReference type="PROSITE-ProRule" id="PRU00520"/>
    </source>
</evidence>
<keyword evidence="8" id="KW-1185">Reference proteome</keyword>
<feature type="domain" description="Acylphosphatase-like" evidence="6">
    <location>
        <begin position="10"/>
        <end position="98"/>
    </location>
</feature>
<dbReference type="InterPro" id="IPR017968">
    <property type="entry name" value="Acylphosphatase_CS"/>
</dbReference>
<evidence type="ECO:0000256" key="2">
    <source>
        <dbReference type="ARBA" id="ARBA00012150"/>
    </source>
</evidence>
<evidence type="ECO:0000313" key="8">
    <source>
        <dbReference type="Proteomes" id="UP000235777"/>
    </source>
</evidence>
<dbReference type="InterPro" id="IPR036046">
    <property type="entry name" value="Acylphosphatase-like_dom_sf"/>
</dbReference>
<dbReference type="InterPro" id="IPR001792">
    <property type="entry name" value="Acylphosphatase-like_dom"/>
</dbReference>
<evidence type="ECO:0000256" key="3">
    <source>
        <dbReference type="ARBA" id="ARBA00047645"/>
    </source>
</evidence>
<evidence type="ECO:0000313" key="7">
    <source>
        <dbReference type="EMBL" id="PMS32151.1"/>
    </source>
</evidence>
<reference evidence="7 8" key="1">
    <citation type="submission" date="2018-01" db="EMBL/GenBank/DDBJ databases">
        <title>Whole genome analyses suggest that Burkholderia sensu lato contains two further novel genera in the rhizoxinica-symbiotica group Mycetohabitans gen. nov., and Trinickia gen. nov.: implications for the evolution of diazotrophy and nodulation in the Burkholderiaceae.</title>
        <authorList>
            <person name="Estrada-de los Santos P."/>
            <person name="Palmer M."/>
            <person name="Chavez-Ramirez B."/>
            <person name="Beukes C."/>
            <person name="Steenkamp E.T."/>
            <person name="Hirsch A.M."/>
            <person name="Manyaka P."/>
            <person name="Maluk M."/>
            <person name="Lafos M."/>
            <person name="Crook M."/>
            <person name="Gross E."/>
            <person name="Simon M.F."/>
            <person name="Bueno dos Reis Junior F."/>
            <person name="Poole P.S."/>
            <person name="Venter S.N."/>
            <person name="James E.K."/>
        </authorList>
    </citation>
    <scope>NUCLEOTIDE SEQUENCE [LARGE SCALE GENOMIC DNA]</scope>
    <source>
        <strain evidence="7 8">JPY 581</strain>
    </source>
</reference>
<dbReference type="AlphaFoldDB" id="A0A2N7WS39"/>
<keyword evidence="4" id="KW-0378">Hydrolase</keyword>
<feature type="active site" evidence="4">
    <location>
        <position position="25"/>
    </location>
</feature>